<evidence type="ECO:0000256" key="1">
    <source>
        <dbReference type="ARBA" id="ARBA00004162"/>
    </source>
</evidence>
<dbReference type="GO" id="GO:0030368">
    <property type="term" value="F:interleukin-17 receptor activity"/>
    <property type="evidence" value="ECO:0007669"/>
    <property type="project" value="InterPro"/>
</dbReference>
<evidence type="ECO:0000256" key="2">
    <source>
        <dbReference type="ARBA" id="ARBA00004479"/>
    </source>
</evidence>
<evidence type="ECO:0000259" key="14">
    <source>
        <dbReference type="Pfam" id="PF15037"/>
    </source>
</evidence>
<evidence type="ECO:0000256" key="3">
    <source>
        <dbReference type="ARBA" id="ARBA00022475"/>
    </source>
</evidence>
<dbReference type="OMA" id="CVEVYYT"/>
<protein>
    <recommendedName>
        <fullName evidence="17">SEFIR domain-containing protein</fullName>
    </recommendedName>
</protein>
<feature type="signal peptide" evidence="12">
    <location>
        <begin position="1"/>
        <end position="23"/>
    </location>
</feature>
<name>A0A437D6N3_ORYJA</name>
<dbReference type="AlphaFoldDB" id="A0A437D6N3"/>
<keyword evidence="9" id="KW-0325">Glycoprotein</keyword>
<evidence type="ECO:0000256" key="9">
    <source>
        <dbReference type="ARBA" id="ARBA00023180"/>
    </source>
</evidence>
<keyword evidence="8" id="KW-0675">Receptor</keyword>
<accession>A0A437D6N3</accession>
<evidence type="ECO:0000256" key="4">
    <source>
        <dbReference type="ARBA" id="ARBA00022692"/>
    </source>
</evidence>
<keyword evidence="6" id="KW-1133">Transmembrane helix</keyword>
<gene>
    <name evidence="15" type="ORF">OJAV_G00067420</name>
</gene>
<keyword evidence="3" id="KW-1003">Cell membrane</keyword>
<reference evidence="15 16" key="2">
    <citation type="submission" date="2019-01" db="EMBL/GenBank/DDBJ databases">
        <title>A chromosome length genome reference of the Java medaka (oryzias javanicus).</title>
        <authorList>
            <person name="Herpin A."/>
            <person name="Takehana Y."/>
            <person name="Naruse K."/>
            <person name="Ansai S."/>
            <person name="Kawaguchi M."/>
        </authorList>
    </citation>
    <scope>NUCLEOTIDE SEQUENCE [LARGE SCALE GENOMIC DNA]</scope>
    <source>
        <strain evidence="15">RS831</strain>
        <tissue evidence="15">Whole body</tissue>
    </source>
</reference>
<proteinExistence type="predicted"/>
<keyword evidence="7" id="KW-0472">Membrane</keyword>
<dbReference type="InterPro" id="IPR027841">
    <property type="entry name" value="IL-17_rcpt_C/E_N"/>
</dbReference>
<dbReference type="GO" id="GO:0006954">
    <property type="term" value="P:inflammatory response"/>
    <property type="evidence" value="ECO:0007669"/>
    <property type="project" value="UniProtKB-KW"/>
</dbReference>
<dbReference type="Pfam" id="PF08357">
    <property type="entry name" value="SEFIR"/>
    <property type="match status" value="1"/>
</dbReference>
<evidence type="ECO:0000313" key="15">
    <source>
        <dbReference type="EMBL" id="RVE70676.1"/>
    </source>
</evidence>
<feature type="region of interest" description="Disordered" evidence="11">
    <location>
        <begin position="743"/>
        <end position="781"/>
    </location>
</feature>
<organism evidence="15 16">
    <name type="scientific">Oryzias javanicus</name>
    <name type="common">Javanese ricefish</name>
    <name type="synonym">Aplocheilus javanicus</name>
    <dbReference type="NCBI Taxonomy" id="123683"/>
    <lineage>
        <taxon>Eukaryota</taxon>
        <taxon>Metazoa</taxon>
        <taxon>Chordata</taxon>
        <taxon>Craniata</taxon>
        <taxon>Vertebrata</taxon>
        <taxon>Euteleostomi</taxon>
        <taxon>Actinopterygii</taxon>
        <taxon>Neopterygii</taxon>
        <taxon>Teleostei</taxon>
        <taxon>Neoteleostei</taxon>
        <taxon>Acanthomorphata</taxon>
        <taxon>Ovalentaria</taxon>
        <taxon>Atherinomorphae</taxon>
        <taxon>Beloniformes</taxon>
        <taxon>Adrianichthyidae</taxon>
        <taxon>Oryziinae</taxon>
        <taxon>Oryzias</taxon>
    </lineage>
</organism>
<evidence type="ECO:0000256" key="8">
    <source>
        <dbReference type="ARBA" id="ARBA00023170"/>
    </source>
</evidence>
<keyword evidence="4" id="KW-0812">Transmembrane</keyword>
<dbReference type="Proteomes" id="UP000283210">
    <property type="component" value="Chromosome 7"/>
</dbReference>
<evidence type="ECO:0000256" key="10">
    <source>
        <dbReference type="ARBA" id="ARBA00023198"/>
    </source>
</evidence>
<evidence type="ECO:0000256" key="7">
    <source>
        <dbReference type="ARBA" id="ARBA00023136"/>
    </source>
</evidence>
<dbReference type="OrthoDB" id="9894203at2759"/>
<evidence type="ECO:0000259" key="13">
    <source>
        <dbReference type="Pfam" id="PF08357"/>
    </source>
</evidence>
<feature type="domain" description="Interleukin-17 receptor C/E N-terminal" evidence="14">
    <location>
        <begin position="218"/>
        <end position="428"/>
    </location>
</feature>
<dbReference type="GO" id="GO:0005886">
    <property type="term" value="C:plasma membrane"/>
    <property type="evidence" value="ECO:0007669"/>
    <property type="project" value="UniProtKB-SubCell"/>
</dbReference>
<dbReference type="PANTHER" id="PTHR15583:SF21">
    <property type="entry name" value="INTERLEUKIN-17 RECEPTOR E-LIKE"/>
    <property type="match status" value="1"/>
</dbReference>
<keyword evidence="16" id="KW-1185">Reference proteome</keyword>
<dbReference type="InterPro" id="IPR013568">
    <property type="entry name" value="SEFIR_dom"/>
</dbReference>
<feature type="chain" id="PRO_5019073877" description="SEFIR domain-containing protein" evidence="12">
    <location>
        <begin position="24"/>
        <end position="781"/>
    </location>
</feature>
<keyword evidence="10" id="KW-0395">Inflammatory response</keyword>
<evidence type="ECO:0008006" key="17">
    <source>
        <dbReference type="Google" id="ProtNLM"/>
    </source>
</evidence>
<sequence>MNKGRFFSTWLLFTVLYPRFSKCDVSCQPVHQNHSDRGDCPIRLTSVAFNNSQGYFENITFRVWMKGEELCECPKIEIRGKRVSVFRPVLKKDREPSESHSGTLRCENNSRTGRKCKCNKKLLQKRHFDLWELKYYYSKAEAGTNVSIYYVTSSSNCSVTYQVSDPRPDFSVKVNKSARTISVAVDSAEKVNSRLCYKKHSLICGYGSGLVRDPEKVSKSVVFNITYLLPCLCVEVYYTYRDARRRKICPFENKNLLDAGDVLRTSKVTLYNSEIKWGYECPATGLNLSASLCWKLQEHLCIPVPNSVLKKTDKLHLMFNTSGVDVHPQMCVTFSLQDKHNISCLYQNEKPGWEADIGAGRQSMVVHLTSSTPGNFSAQLCVLTDGGCTPVGPVHSVAMKEDVFKKSIEVPVHFIDEKPCVQVWKSDPALIGRRILCLDYTRNRSGTYIAAAVMAAVVFLSLGMVIRRVIKSITEDWLVIQKPLLLVCSSDRSTHVSAVCALASILHGKLGATVHTALWAQSSQKPSASGAGVADLGPVPWLYGQWEAVCKAQGKVLIVWSPEAKKTYERWRLERRKNRRTEDGRKANPRQEKIRAEEEELLNSDSRKVGKWKKAARKKDAVQVCDEGDRILEKEPSAVIEPVFVAALASLEGALRGCKDQQVAIVYFQGLCHRQDIPKDLRGVSRYCLPQDFSGLLQELGMERGEQWPRLPSKLLSTWLARRLARRLQTLLLQMKGQSLSSSVKMTSGQKRSRFGLPARSGDGHKQELLQDESPRRREEL</sequence>
<evidence type="ECO:0000256" key="12">
    <source>
        <dbReference type="SAM" id="SignalP"/>
    </source>
</evidence>
<keyword evidence="5 12" id="KW-0732">Signal</keyword>
<feature type="compositionally biased region" description="Basic and acidic residues" evidence="11">
    <location>
        <begin position="762"/>
        <end position="781"/>
    </location>
</feature>
<dbReference type="Gene3D" id="3.40.50.11530">
    <property type="match status" value="1"/>
</dbReference>
<evidence type="ECO:0000313" key="16">
    <source>
        <dbReference type="Proteomes" id="UP000283210"/>
    </source>
</evidence>
<reference evidence="15 16" key="1">
    <citation type="submission" date="2018-11" db="EMBL/GenBank/DDBJ databases">
        <authorList>
            <person name="Lopez-Roques C."/>
            <person name="Donnadieu C."/>
            <person name="Bouchez O."/>
            <person name="Klopp C."/>
            <person name="Cabau C."/>
            <person name="Zahm M."/>
        </authorList>
    </citation>
    <scope>NUCLEOTIDE SEQUENCE [LARGE SCALE GENOMIC DNA]</scope>
    <source>
        <strain evidence="15">RS831</strain>
        <tissue evidence="15">Whole body</tissue>
    </source>
</reference>
<comment type="subcellular location">
    <subcellularLocation>
        <location evidence="1">Cell membrane</location>
        <topology evidence="1">Single-pass membrane protein</topology>
    </subcellularLocation>
    <subcellularLocation>
        <location evidence="2">Membrane</location>
        <topology evidence="2">Single-pass type I membrane protein</topology>
    </subcellularLocation>
</comment>
<feature type="domain" description="SEFIR" evidence="13">
    <location>
        <begin position="484"/>
        <end position="700"/>
    </location>
</feature>
<evidence type="ECO:0000256" key="6">
    <source>
        <dbReference type="ARBA" id="ARBA00022989"/>
    </source>
</evidence>
<evidence type="ECO:0000256" key="11">
    <source>
        <dbReference type="SAM" id="MobiDB-lite"/>
    </source>
</evidence>
<dbReference type="Pfam" id="PF15037">
    <property type="entry name" value="IL17_R_N"/>
    <property type="match status" value="1"/>
</dbReference>
<dbReference type="InterPro" id="IPR039465">
    <property type="entry name" value="IL-17_rcpt-like"/>
</dbReference>
<dbReference type="PANTHER" id="PTHR15583">
    <property type="entry name" value="INTERLEUKIN-17 RECEPTOR"/>
    <property type="match status" value="1"/>
</dbReference>
<evidence type="ECO:0000256" key="5">
    <source>
        <dbReference type="ARBA" id="ARBA00022729"/>
    </source>
</evidence>
<dbReference type="EMBL" id="CM012443">
    <property type="protein sequence ID" value="RVE70676.1"/>
    <property type="molecule type" value="Genomic_DNA"/>
</dbReference>